<dbReference type="EMBL" id="JAVIJF010000005">
    <property type="protein sequence ID" value="MDX8524423.1"/>
    <property type="molecule type" value="Genomic_DNA"/>
</dbReference>
<gene>
    <name evidence="1" type="ORF">RFM68_07885</name>
</gene>
<evidence type="ECO:0000313" key="1">
    <source>
        <dbReference type="EMBL" id="MDX8524423.1"/>
    </source>
</evidence>
<dbReference type="RefSeq" id="WP_320232165.1">
    <property type="nucleotide sequence ID" value="NZ_JAVIJF010000005.1"/>
</dbReference>
<evidence type="ECO:0000313" key="2">
    <source>
        <dbReference type="Proteomes" id="UP001276840"/>
    </source>
</evidence>
<proteinExistence type="predicted"/>
<sequence>MNVRYRVDLDQPERDELMSMLRSGKHPARRLKRAQILLAAETGLSDEAIAATVVVGGSTVYRTKRRFVEMGLEAALSEEPRPGAERKLSGKEEALLVATACSSPPPGRSRWTLELLADAFVKLTEHEQLSRETVRRR</sequence>
<keyword evidence="2" id="KW-1185">Reference proteome</keyword>
<feature type="non-terminal residue" evidence="1">
    <location>
        <position position="137"/>
    </location>
</feature>
<accession>A0ABU4ZGC5</accession>
<protein>
    <submittedName>
        <fullName evidence="1">Helix-turn-helix domain-containing protein</fullName>
    </submittedName>
</protein>
<reference evidence="1 2" key="1">
    <citation type="submission" date="2023-08" db="EMBL/GenBank/DDBJ databases">
        <title>Implementing the SeqCode for naming new Mesorhizobium species isolated from Vachellia karroo root nodules.</title>
        <authorList>
            <person name="Van Lill M."/>
        </authorList>
    </citation>
    <scope>NUCLEOTIDE SEQUENCE [LARGE SCALE GENOMIC DNA]</scope>
    <source>
        <strain evidence="1 2">MSK 1335</strain>
    </source>
</reference>
<dbReference type="InterPro" id="IPR009057">
    <property type="entry name" value="Homeodomain-like_sf"/>
</dbReference>
<name>A0ABU4ZGC5_9HYPH</name>
<organism evidence="1 2">
    <name type="scientific">Mesorhizobium montanum</name>
    <dbReference type="NCBI Taxonomy" id="3072323"/>
    <lineage>
        <taxon>Bacteria</taxon>
        <taxon>Pseudomonadati</taxon>
        <taxon>Pseudomonadota</taxon>
        <taxon>Alphaproteobacteria</taxon>
        <taxon>Hyphomicrobiales</taxon>
        <taxon>Phyllobacteriaceae</taxon>
        <taxon>Mesorhizobium</taxon>
    </lineage>
</organism>
<comment type="caution">
    <text evidence="1">The sequence shown here is derived from an EMBL/GenBank/DDBJ whole genome shotgun (WGS) entry which is preliminary data.</text>
</comment>
<dbReference type="Proteomes" id="UP001276840">
    <property type="component" value="Unassembled WGS sequence"/>
</dbReference>
<dbReference type="SUPFAM" id="SSF46689">
    <property type="entry name" value="Homeodomain-like"/>
    <property type="match status" value="1"/>
</dbReference>
<dbReference type="Pfam" id="PF13565">
    <property type="entry name" value="HTH_32"/>
    <property type="match status" value="1"/>
</dbReference>